<evidence type="ECO:0000313" key="9">
    <source>
        <dbReference type="Proteomes" id="UP000199448"/>
    </source>
</evidence>
<proteinExistence type="inferred from homology"/>
<evidence type="ECO:0000256" key="5">
    <source>
        <dbReference type="HAMAP-Rule" id="MF_02126"/>
    </source>
</evidence>
<comment type="caution">
    <text evidence="5">Lacks conserved residue(s) required for the propagation of feature annotation.</text>
</comment>
<dbReference type="InterPro" id="IPR007848">
    <property type="entry name" value="Small_mtfrase_dom"/>
</dbReference>
<dbReference type="STRING" id="390640.SAMN04488034_10271"/>
<dbReference type="OrthoDB" id="9800643at2"/>
<feature type="domain" description="Methyltransferase small" evidence="6">
    <location>
        <begin position="106"/>
        <end position="199"/>
    </location>
</feature>
<dbReference type="CDD" id="cd02440">
    <property type="entry name" value="AdoMet_MTases"/>
    <property type="match status" value="1"/>
</dbReference>
<evidence type="ECO:0000259" key="7">
    <source>
        <dbReference type="Pfam" id="PF17827"/>
    </source>
</evidence>
<dbReference type="PANTHER" id="PTHR18895">
    <property type="entry name" value="HEMK METHYLTRANSFERASE"/>
    <property type="match status" value="1"/>
</dbReference>
<dbReference type="InterPro" id="IPR040758">
    <property type="entry name" value="PrmC_N"/>
</dbReference>
<feature type="binding site" evidence="5">
    <location>
        <begin position="189"/>
        <end position="192"/>
    </location>
    <ligand>
        <name>substrate</name>
    </ligand>
</feature>
<dbReference type="Pfam" id="PF05175">
    <property type="entry name" value="MTS"/>
    <property type="match status" value="1"/>
</dbReference>
<protein>
    <recommendedName>
        <fullName evidence="5">Release factor glutamine methyltransferase</fullName>
        <shortName evidence="5">RF MTase</shortName>
        <ecNumber evidence="5">2.1.1.297</ecNumber>
    </recommendedName>
    <alternativeName>
        <fullName evidence="5">N5-glutamine methyltransferase PrmC</fullName>
    </alternativeName>
    <alternativeName>
        <fullName evidence="5">Protein-(glutamine-N5) MTase PrmC</fullName>
    </alternativeName>
    <alternativeName>
        <fullName evidence="5">Protein-glutamine N-methyltransferase PrmC</fullName>
    </alternativeName>
</protein>
<dbReference type="Pfam" id="PF17827">
    <property type="entry name" value="PrmC_N"/>
    <property type="match status" value="1"/>
</dbReference>
<comment type="similarity">
    <text evidence="5">Belongs to the protein N5-glutamine methyltransferase family. PrmC subfamily.</text>
</comment>
<evidence type="ECO:0000256" key="1">
    <source>
        <dbReference type="ARBA" id="ARBA00022603"/>
    </source>
</evidence>
<feature type="binding site" evidence="5">
    <location>
        <begin position="123"/>
        <end position="127"/>
    </location>
    <ligand>
        <name>S-adenosyl-L-methionine</name>
        <dbReference type="ChEBI" id="CHEBI:59789"/>
    </ligand>
</feature>
<dbReference type="GO" id="GO:0032259">
    <property type="term" value="P:methylation"/>
    <property type="evidence" value="ECO:0007669"/>
    <property type="project" value="UniProtKB-KW"/>
</dbReference>
<evidence type="ECO:0000313" key="8">
    <source>
        <dbReference type="EMBL" id="SEE70289.1"/>
    </source>
</evidence>
<name>A0A1H5KZJ9_9FLAO</name>
<feature type="domain" description="Release factor glutamine methyltransferase N-terminal" evidence="7">
    <location>
        <begin position="9"/>
        <end position="76"/>
    </location>
</feature>
<dbReference type="HAMAP" id="MF_02126">
    <property type="entry name" value="RF_methyltr_PrmC"/>
    <property type="match status" value="1"/>
</dbReference>
<sequence length="285" mass="32628">MTVSELKKQFFDTLRNIYPKEEAGSFFTILAEEFLDMSRLEIALYPEKVLTPGQLQQFTDAQERLQQHEPVQYITGRTHFFGLEFGVNKNVLIPRPETEELVEWILNDLQEQKNKELEILDLGTGSGCIAISLAKNLPHTKVSAMDISSEALKVARENALKNEVQVDFLEQDILKTERLPKRYDVIVSNPPYVRELEKKEMQKNVLDFEPASALYVKDADPLLFYEKITALAAGALKPSGALYFEINQYLGKETEALLRKKDFLSSLKKDIFGVNRMLKGIKHEN</sequence>
<dbReference type="NCBIfam" id="TIGR03534">
    <property type="entry name" value="RF_mod_PrmC"/>
    <property type="match status" value="1"/>
</dbReference>
<organism evidence="8 9">
    <name type="scientific">Salinimicrobium catena</name>
    <dbReference type="NCBI Taxonomy" id="390640"/>
    <lineage>
        <taxon>Bacteria</taxon>
        <taxon>Pseudomonadati</taxon>
        <taxon>Bacteroidota</taxon>
        <taxon>Flavobacteriia</taxon>
        <taxon>Flavobacteriales</taxon>
        <taxon>Flavobacteriaceae</taxon>
        <taxon>Salinimicrobium</taxon>
    </lineage>
</organism>
<keyword evidence="2 5" id="KW-0808">Transferase</keyword>
<dbReference type="InterPro" id="IPR050320">
    <property type="entry name" value="N5-glutamine_MTase"/>
</dbReference>
<keyword evidence="9" id="KW-1185">Reference proteome</keyword>
<dbReference type="Gene3D" id="1.10.8.10">
    <property type="entry name" value="DNA helicase RuvA subunit, C-terminal domain"/>
    <property type="match status" value="1"/>
</dbReference>
<dbReference type="NCBIfam" id="TIGR00536">
    <property type="entry name" value="hemK_fam"/>
    <property type="match status" value="1"/>
</dbReference>
<dbReference type="InterPro" id="IPR029063">
    <property type="entry name" value="SAM-dependent_MTases_sf"/>
</dbReference>
<dbReference type="GO" id="GO:0003676">
    <property type="term" value="F:nucleic acid binding"/>
    <property type="evidence" value="ECO:0007669"/>
    <property type="project" value="InterPro"/>
</dbReference>
<dbReference type="SUPFAM" id="SSF53335">
    <property type="entry name" value="S-adenosyl-L-methionine-dependent methyltransferases"/>
    <property type="match status" value="1"/>
</dbReference>
<dbReference type="EMBL" id="FNUG01000002">
    <property type="protein sequence ID" value="SEE70289.1"/>
    <property type="molecule type" value="Genomic_DNA"/>
</dbReference>
<dbReference type="Gene3D" id="3.40.50.150">
    <property type="entry name" value="Vaccinia Virus protein VP39"/>
    <property type="match status" value="1"/>
</dbReference>
<dbReference type="GO" id="GO:0102559">
    <property type="term" value="F:peptide chain release factor N(5)-glutamine methyltransferase activity"/>
    <property type="evidence" value="ECO:0007669"/>
    <property type="project" value="UniProtKB-EC"/>
</dbReference>
<keyword evidence="1 5" id="KW-0489">Methyltransferase</keyword>
<accession>A0A1H5KZJ9</accession>
<evidence type="ECO:0000256" key="4">
    <source>
        <dbReference type="ARBA" id="ARBA00048391"/>
    </source>
</evidence>
<evidence type="ECO:0000256" key="3">
    <source>
        <dbReference type="ARBA" id="ARBA00022691"/>
    </source>
</evidence>
<dbReference type="PROSITE" id="PS00092">
    <property type="entry name" value="N6_MTASE"/>
    <property type="match status" value="1"/>
</dbReference>
<dbReference type="AlphaFoldDB" id="A0A1H5KZJ9"/>
<dbReference type="InterPro" id="IPR004556">
    <property type="entry name" value="HemK-like"/>
</dbReference>
<dbReference type="PANTHER" id="PTHR18895:SF74">
    <property type="entry name" value="MTRF1L RELEASE FACTOR GLUTAMINE METHYLTRANSFERASE"/>
    <property type="match status" value="1"/>
</dbReference>
<dbReference type="Proteomes" id="UP000199448">
    <property type="component" value="Unassembled WGS sequence"/>
</dbReference>
<evidence type="ECO:0000259" key="6">
    <source>
        <dbReference type="Pfam" id="PF05175"/>
    </source>
</evidence>
<dbReference type="InterPro" id="IPR019874">
    <property type="entry name" value="RF_methyltr_PrmC"/>
</dbReference>
<gene>
    <name evidence="5" type="primary">prmC</name>
    <name evidence="8" type="ORF">SAMN04488034_10271</name>
</gene>
<keyword evidence="3 5" id="KW-0949">S-adenosyl-L-methionine</keyword>
<dbReference type="EC" id="2.1.1.297" evidence="5"/>
<evidence type="ECO:0000256" key="2">
    <source>
        <dbReference type="ARBA" id="ARBA00022679"/>
    </source>
</evidence>
<comment type="catalytic activity">
    <reaction evidence="4 5">
        <text>L-glutaminyl-[peptide chain release factor] + S-adenosyl-L-methionine = N(5)-methyl-L-glutaminyl-[peptide chain release factor] + S-adenosyl-L-homocysteine + H(+)</text>
        <dbReference type="Rhea" id="RHEA:42896"/>
        <dbReference type="Rhea" id="RHEA-COMP:10271"/>
        <dbReference type="Rhea" id="RHEA-COMP:10272"/>
        <dbReference type="ChEBI" id="CHEBI:15378"/>
        <dbReference type="ChEBI" id="CHEBI:30011"/>
        <dbReference type="ChEBI" id="CHEBI:57856"/>
        <dbReference type="ChEBI" id="CHEBI:59789"/>
        <dbReference type="ChEBI" id="CHEBI:61891"/>
        <dbReference type="EC" id="2.1.1.297"/>
    </reaction>
</comment>
<dbReference type="RefSeq" id="WP_093112419.1">
    <property type="nucleotide sequence ID" value="NZ_FNGG01000002.1"/>
</dbReference>
<reference evidence="8 9" key="1">
    <citation type="submission" date="2016-10" db="EMBL/GenBank/DDBJ databases">
        <authorList>
            <person name="de Groot N.N."/>
        </authorList>
    </citation>
    <scope>NUCLEOTIDE SEQUENCE [LARGE SCALE GENOMIC DNA]</scope>
    <source>
        <strain evidence="8 9">DSM 23553</strain>
    </source>
</reference>
<comment type="function">
    <text evidence="5">Methylates the class 1 translation termination release factors RF1/PrfA and RF2/PrfB on the glutamine residue of the universally conserved GGQ motif.</text>
</comment>
<dbReference type="InterPro" id="IPR002052">
    <property type="entry name" value="DNA_methylase_N6_adenine_CS"/>
</dbReference>
<feature type="binding site" evidence="5">
    <location>
        <position position="146"/>
    </location>
    <ligand>
        <name>S-adenosyl-L-methionine</name>
        <dbReference type="ChEBI" id="CHEBI:59789"/>
    </ligand>
</feature>
<feature type="binding site" evidence="5">
    <location>
        <position position="189"/>
    </location>
    <ligand>
        <name>S-adenosyl-L-methionine</name>
        <dbReference type="ChEBI" id="CHEBI:59789"/>
    </ligand>
</feature>